<dbReference type="EMBL" id="LAZR01001020">
    <property type="protein sequence ID" value="KKN52416.1"/>
    <property type="molecule type" value="Genomic_DNA"/>
</dbReference>
<gene>
    <name evidence="1" type="ORF">LCGC14_0612700</name>
</gene>
<reference evidence="1" key="1">
    <citation type="journal article" date="2015" name="Nature">
        <title>Complex archaea that bridge the gap between prokaryotes and eukaryotes.</title>
        <authorList>
            <person name="Spang A."/>
            <person name="Saw J.H."/>
            <person name="Jorgensen S.L."/>
            <person name="Zaremba-Niedzwiedzka K."/>
            <person name="Martijn J."/>
            <person name="Lind A.E."/>
            <person name="van Eijk R."/>
            <person name="Schleper C."/>
            <person name="Guy L."/>
            <person name="Ettema T.J."/>
        </authorList>
    </citation>
    <scope>NUCLEOTIDE SEQUENCE</scope>
</reference>
<protein>
    <submittedName>
        <fullName evidence="1">Uncharacterized protein</fullName>
    </submittedName>
</protein>
<name>A0A0F9TTH1_9ZZZZ</name>
<proteinExistence type="predicted"/>
<sequence length="160" mass="18013">MQGMDCETRKAMAIALKAQPPKADLPGQKFKRGSKVHVCKDLGPMMRHFTNDFDAIVQYTYAQKFGGSDIENYALVVLDGAGEPINEEAWYWEDQLTLLSDDIEAGLKIIEISEGDVRSETLRNPKNGLKTFSEVREYLEKRGAEMFEIKAHLDGINGKE</sequence>
<accession>A0A0F9TTH1</accession>
<dbReference type="AlphaFoldDB" id="A0A0F9TTH1"/>
<comment type="caution">
    <text evidence="1">The sequence shown here is derived from an EMBL/GenBank/DDBJ whole genome shotgun (WGS) entry which is preliminary data.</text>
</comment>
<evidence type="ECO:0000313" key="1">
    <source>
        <dbReference type="EMBL" id="KKN52416.1"/>
    </source>
</evidence>
<organism evidence="1">
    <name type="scientific">marine sediment metagenome</name>
    <dbReference type="NCBI Taxonomy" id="412755"/>
    <lineage>
        <taxon>unclassified sequences</taxon>
        <taxon>metagenomes</taxon>
        <taxon>ecological metagenomes</taxon>
    </lineage>
</organism>